<feature type="transmembrane region" description="Helical" evidence="5">
    <location>
        <begin position="61"/>
        <end position="87"/>
    </location>
</feature>
<feature type="transmembrane region" description="Helical" evidence="5">
    <location>
        <begin position="133"/>
        <end position="153"/>
    </location>
</feature>
<dbReference type="Pfam" id="PF07681">
    <property type="entry name" value="DoxX"/>
    <property type="match status" value="1"/>
</dbReference>
<accession>A0A344L8K8</accession>
<evidence type="ECO:0000256" key="4">
    <source>
        <dbReference type="ARBA" id="ARBA00023136"/>
    </source>
</evidence>
<sequence length="163" mass="17068">MRKMTVITGERKTAARRWLAAHSVDVLRVSLGLIFLGFGVLKFFPGVSPAQELVVRTLETLSFGVLSGQGALLVTAVAECVIGLTLVTGRFLKTGLVVLGASLIGIMSPLVLFFTDLFPGAPTLEAQYVVKDIVLAAAGLVVAASALGARFVLTDRLAVKAAD</sequence>
<keyword evidence="7" id="KW-1185">Reference proteome</keyword>
<organism evidence="6 7">
    <name type="scientific">Amycolatopsis albispora</name>
    <dbReference type="NCBI Taxonomy" id="1804986"/>
    <lineage>
        <taxon>Bacteria</taxon>
        <taxon>Bacillati</taxon>
        <taxon>Actinomycetota</taxon>
        <taxon>Actinomycetes</taxon>
        <taxon>Pseudonocardiales</taxon>
        <taxon>Pseudonocardiaceae</taxon>
        <taxon>Amycolatopsis</taxon>
    </lineage>
</organism>
<keyword evidence="3 5" id="KW-1133">Transmembrane helix</keyword>
<gene>
    <name evidence="6" type="ORF">A4R43_19200</name>
</gene>
<evidence type="ECO:0000256" key="2">
    <source>
        <dbReference type="ARBA" id="ARBA00022692"/>
    </source>
</evidence>
<dbReference type="GO" id="GO:0016020">
    <property type="term" value="C:membrane"/>
    <property type="evidence" value="ECO:0007669"/>
    <property type="project" value="UniProtKB-SubCell"/>
</dbReference>
<protein>
    <submittedName>
        <fullName evidence="6">DoxX family protein</fullName>
    </submittedName>
</protein>
<proteinExistence type="predicted"/>
<evidence type="ECO:0000256" key="5">
    <source>
        <dbReference type="SAM" id="Phobius"/>
    </source>
</evidence>
<comment type="subcellular location">
    <subcellularLocation>
        <location evidence="1">Membrane</location>
        <topology evidence="1">Multi-pass membrane protein</topology>
    </subcellularLocation>
</comment>
<evidence type="ECO:0000313" key="7">
    <source>
        <dbReference type="Proteomes" id="UP000250434"/>
    </source>
</evidence>
<dbReference type="AlphaFoldDB" id="A0A344L8K8"/>
<reference evidence="6 7" key="1">
    <citation type="submission" date="2016-04" db="EMBL/GenBank/DDBJ databases">
        <title>Complete genome sequence and analysis of deep-sea sediment isolate, Amycolatopsis sp. WP1.</title>
        <authorList>
            <person name="Wang H."/>
            <person name="Chen S."/>
            <person name="Wu Q."/>
        </authorList>
    </citation>
    <scope>NUCLEOTIDE SEQUENCE [LARGE SCALE GENOMIC DNA]</scope>
    <source>
        <strain evidence="6 7">WP1</strain>
    </source>
</reference>
<evidence type="ECO:0000313" key="6">
    <source>
        <dbReference type="EMBL" id="AXB44382.1"/>
    </source>
</evidence>
<dbReference type="KEGG" id="aab:A4R43_19200"/>
<dbReference type="Proteomes" id="UP000250434">
    <property type="component" value="Chromosome"/>
</dbReference>
<name>A0A344L8K8_9PSEU</name>
<dbReference type="OrthoDB" id="265224at2"/>
<keyword evidence="2 5" id="KW-0812">Transmembrane</keyword>
<dbReference type="InterPro" id="IPR032808">
    <property type="entry name" value="DoxX"/>
</dbReference>
<keyword evidence="4 5" id="KW-0472">Membrane</keyword>
<feature type="transmembrane region" description="Helical" evidence="5">
    <location>
        <begin position="20"/>
        <end position="41"/>
    </location>
</feature>
<dbReference type="EMBL" id="CP015163">
    <property type="protein sequence ID" value="AXB44382.1"/>
    <property type="molecule type" value="Genomic_DNA"/>
</dbReference>
<feature type="transmembrane region" description="Helical" evidence="5">
    <location>
        <begin position="94"/>
        <end position="113"/>
    </location>
</feature>
<evidence type="ECO:0000256" key="3">
    <source>
        <dbReference type="ARBA" id="ARBA00022989"/>
    </source>
</evidence>
<evidence type="ECO:0000256" key="1">
    <source>
        <dbReference type="ARBA" id="ARBA00004141"/>
    </source>
</evidence>